<proteinExistence type="inferred from homology"/>
<keyword evidence="8 10" id="KW-0811">Translocation</keyword>
<comment type="function">
    <text evidence="10">Part of the twin-arginine translocation (Tat) system that transports large folded proteins containing a characteristic twin-arginine motif in their signal peptide across membranes. Together with TatC, TatB is part of a receptor directly interacting with Tat signal peptides. TatB may form an oligomeric binding site that transiently accommodates folded Tat precursor proteins before their translocation.</text>
</comment>
<dbReference type="EMBL" id="PQGA01000019">
    <property type="protein sequence ID" value="POR47215.1"/>
    <property type="molecule type" value="Genomic_DNA"/>
</dbReference>
<evidence type="ECO:0000256" key="1">
    <source>
        <dbReference type="ARBA" id="ARBA00004167"/>
    </source>
</evidence>
<dbReference type="PANTHER" id="PTHR33162">
    <property type="entry name" value="SEC-INDEPENDENT PROTEIN TRANSLOCASE PROTEIN TATA, CHLOROPLASTIC"/>
    <property type="match status" value="1"/>
</dbReference>
<keyword evidence="7 10" id="KW-1133">Transmembrane helix</keyword>
<evidence type="ECO:0000256" key="9">
    <source>
        <dbReference type="ARBA" id="ARBA00023136"/>
    </source>
</evidence>
<evidence type="ECO:0000256" key="8">
    <source>
        <dbReference type="ARBA" id="ARBA00023010"/>
    </source>
</evidence>
<dbReference type="GO" id="GO:0033281">
    <property type="term" value="C:TAT protein transport complex"/>
    <property type="evidence" value="ECO:0007669"/>
    <property type="project" value="UniProtKB-UniRule"/>
</dbReference>
<evidence type="ECO:0000256" key="10">
    <source>
        <dbReference type="HAMAP-Rule" id="MF_00237"/>
    </source>
</evidence>
<protein>
    <recommendedName>
        <fullName evidence="10">Sec-independent protein translocase protein TatB</fullName>
    </recommendedName>
</protein>
<name>A0A2S4LXV1_9BURK</name>
<evidence type="ECO:0000313" key="11">
    <source>
        <dbReference type="EMBL" id="POR47215.1"/>
    </source>
</evidence>
<keyword evidence="2 10" id="KW-0813">Transport</keyword>
<keyword evidence="4" id="KW-0997">Cell inner membrane</keyword>
<dbReference type="RefSeq" id="WP_103706901.1">
    <property type="nucleotide sequence ID" value="NZ_PQGA01000019.1"/>
</dbReference>
<comment type="subcellular location">
    <subcellularLocation>
        <location evidence="10">Cell membrane</location>
        <topology evidence="10">Single-pass membrane protein</topology>
    </subcellularLocation>
    <subcellularLocation>
        <location evidence="1">Membrane</location>
        <topology evidence="1">Single-pass membrane protein</topology>
    </subcellularLocation>
</comment>
<dbReference type="PANTHER" id="PTHR33162:SF1">
    <property type="entry name" value="SEC-INDEPENDENT PROTEIN TRANSLOCASE PROTEIN TATA, CHLOROPLASTIC"/>
    <property type="match status" value="1"/>
</dbReference>
<dbReference type="Pfam" id="PF02416">
    <property type="entry name" value="TatA_B_E"/>
    <property type="match status" value="1"/>
</dbReference>
<sequence>MLDLGLTKMALIGVVALVVLGPERLPRVARTAGALFGRAQRYINDVKAEVTREIELDELRRMKGEFEQAAQNVEKNVHENLRKHETELNDAWNQGTSVSPSIAGGAADSSVASLEGAAFDVSATPGIADGSSATAWRSGNAGAVTSKRKNWRVKQAAAPVWYKRATLRRTRVQSGAARVAQHTPASLRRPVRFF</sequence>
<dbReference type="GO" id="GO:0008320">
    <property type="term" value="F:protein transmembrane transporter activity"/>
    <property type="evidence" value="ECO:0007669"/>
    <property type="project" value="UniProtKB-UniRule"/>
</dbReference>
<organism evidence="11 12">
    <name type="scientific">Paraburkholderia eburnea</name>
    <dbReference type="NCBI Taxonomy" id="1189126"/>
    <lineage>
        <taxon>Bacteria</taxon>
        <taxon>Pseudomonadati</taxon>
        <taxon>Pseudomonadota</taxon>
        <taxon>Betaproteobacteria</taxon>
        <taxon>Burkholderiales</taxon>
        <taxon>Burkholderiaceae</taxon>
        <taxon>Paraburkholderia</taxon>
    </lineage>
</organism>
<keyword evidence="5 10" id="KW-0812">Transmembrane</keyword>
<reference evidence="11 12" key="1">
    <citation type="submission" date="2018-01" db="EMBL/GenBank/DDBJ databases">
        <title>Genomic Encyclopedia of Type Strains, Phase III (KMG-III): the genomes of soil and plant-associated and newly described type strains.</title>
        <authorList>
            <person name="Whitman W."/>
        </authorList>
    </citation>
    <scope>NUCLEOTIDE SEQUENCE [LARGE SCALE GENOMIC DNA]</scope>
    <source>
        <strain evidence="11 12">JCM 18070</strain>
    </source>
</reference>
<evidence type="ECO:0000313" key="12">
    <source>
        <dbReference type="Proteomes" id="UP000237381"/>
    </source>
</evidence>
<evidence type="ECO:0000256" key="6">
    <source>
        <dbReference type="ARBA" id="ARBA00022927"/>
    </source>
</evidence>
<dbReference type="NCBIfam" id="TIGR01410">
    <property type="entry name" value="tatB"/>
    <property type="match status" value="1"/>
</dbReference>
<keyword evidence="9 10" id="KW-0472">Membrane</keyword>
<accession>A0A2S4LXV1</accession>
<comment type="subunit">
    <text evidence="10">The Tat system comprises two distinct complexes: a TatABC complex, containing multiple copies of TatA, TatB and TatC subunits, and a separate TatA complex, containing only TatA subunits. Substrates initially bind to the TatABC complex, which probably triggers association of the separate TatA complex to form the active translocon.</text>
</comment>
<dbReference type="InterPro" id="IPR003369">
    <property type="entry name" value="TatA/B/E"/>
</dbReference>
<dbReference type="Proteomes" id="UP000237381">
    <property type="component" value="Unassembled WGS sequence"/>
</dbReference>
<evidence type="ECO:0000256" key="7">
    <source>
        <dbReference type="ARBA" id="ARBA00022989"/>
    </source>
</evidence>
<evidence type="ECO:0000256" key="2">
    <source>
        <dbReference type="ARBA" id="ARBA00022448"/>
    </source>
</evidence>
<evidence type="ECO:0000256" key="3">
    <source>
        <dbReference type="ARBA" id="ARBA00022475"/>
    </source>
</evidence>
<dbReference type="OrthoDB" id="9816005at2"/>
<dbReference type="AlphaFoldDB" id="A0A2S4LXV1"/>
<keyword evidence="6 10" id="KW-0653">Protein transport</keyword>
<comment type="caution">
    <text evidence="11">The sequence shown here is derived from an EMBL/GenBank/DDBJ whole genome shotgun (WGS) entry which is preliminary data.</text>
</comment>
<evidence type="ECO:0000256" key="4">
    <source>
        <dbReference type="ARBA" id="ARBA00022519"/>
    </source>
</evidence>
<dbReference type="GO" id="GO:0043953">
    <property type="term" value="P:protein transport by the Tat complex"/>
    <property type="evidence" value="ECO:0007669"/>
    <property type="project" value="UniProtKB-UniRule"/>
</dbReference>
<dbReference type="Gene3D" id="1.20.5.3310">
    <property type="match status" value="1"/>
</dbReference>
<comment type="similarity">
    <text evidence="10">Belongs to the TatB family.</text>
</comment>
<keyword evidence="3 10" id="KW-1003">Cell membrane</keyword>
<dbReference type="PRINTS" id="PR01506">
    <property type="entry name" value="TATBPROTEIN"/>
</dbReference>
<dbReference type="HAMAP" id="MF_00237">
    <property type="entry name" value="TatB"/>
    <property type="match status" value="1"/>
</dbReference>
<keyword evidence="12" id="KW-1185">Reference proteome</keyword>
<evidence type="ECO:0000256" key="5">
    <source>
        <dbReference type="ARBA" id="ARBA00022692"/>
    </source>
</evidence>
<dbReference type="InterPro" id="IPR018448">
    <property type="entry name" value="TatB"/>
</dbReference>
<gene>
    <name evidence="10" type="primary">tatB</name>
    <name evidence="11" type="ORF">B0G62_11921</name>
</gene>